<dbReference type="GO" id="GO:0005669">
    <property type="term" value="C:transcription factor TFIID complex"/>
    <property type="evidence" value="ECO:0007669"/>
    <property type="project" value="InterPro"/>
</dbReference>
<evidence type="ECO:0000259" key="10">
    <source>
        <dbReference type="Pfam" id="PF25316"/>
    </source>
</evidence>
<evidence type="ECO:0000256" key="6">
    <source>
        <dbReference type="ARBA" id="ARBA00023242"/>
    </source>
</evidence>
<reference evidence="12" key="1">
    <citation type="submission" date="2021-04" db="EMBL/GenBank/DDBJ databases">
        <authorList>
            <person name="Chebbi M.A.C M."/>
        </authorList>
    </citation>
    <scope>NUCLEOTIDE SEQUENCE</scope>
</reference>
<feature type="domain" description="Transcription initiation factor TFIID subunit 2 TPR repeats" evidence="11">
    <location>
        <begin position="655"/>
        <end position="1012"/>
    </location>
</feature>
<dbReference type="FunFam" id="1.10.390.10:FF:000018">
    <property type="entry name" value="transcription initiation factor TFIID subunit 2"/>
    <property type="match status" value="1"/>
</dbReference>
<comment type="subcellular location">
    <subcellularLocation>
        <location evidence="1">Nucleus</location>
    </subcellularLocation>
</comment>
<name>A0A8J2HAT4_COTCN</name>
<dbReference type="GO" id="GO:0000976">
    <property type="term" value="F:transcription cis-regulatory region binding"/>
    <property type="evidence" value="ECO:0007669"/>
    <property type="project" value="TreeGrafter"/>
</dbReference>
<dbReference type="Proteomes" id="UP000786811">
    <property type="component" value="Unassembled WGS sequence"/>
</dbReference>
<comment type="caution">
    <text evidence="12">The sequence shown here is derived from an EMBL/GenBank/DDBJ whole genome shotgun (WGS) entry which is preliminary data.</text>
</comment>
<evidence type="ECO:0000256" key="3">
    <source>
        <dbReference type="ARBA" id="ARBA00017363"/>
    </source>
</evidence>
<feature type="domain" description="Transcription initiation factor TFIID subunit 2 Ig-like" evidence="10">
    <location>
        <begin position="536"/>
        <end position="654"/>
    </location>
</feature>
<evidence type="ECO:0000256" key="2">
    <source>
        <dbReference type="ARBA" id="ARBA00010937"/>
    </source>
</evidence>
<dbReference type="GO" id="GO:0003682">
    <property type="term" value="F:chromatin binding"/>
    <property type="evidence" value="ECO:0007669"/>
    <property type="project" value="TreeGrafter"/>
</dbReference>
<evidence type="ECO:0000259" key="11">
    <source>
        <dbReference type="Pfam" id="PF25577"/>
    </source>
</evidence>
<keyword evidence="12" id="KW-0396">Initiation factor</keyword>
<dbReference type="PANTHER" id="PTHR15137">
    <property type="entry name" value="TRANSCRIPTION INITIATION FACTOR TFIID"/>
    <property type="match status" value="1"/>
</dbReference>
<dbReference type="GO" id="GO:0003743">
    <property type="term" value="F:translation initiation factor activity"/>
    <property type="evidence" value="ECO:0007669"/>
    <property type="project" value="UniProtKB-KW"/>
</dbReference>
<evidence type="ECO:0000313" key="12">
    <source>
        <dbReference type="EMBL" id="CAG5089749.1"/>
    </source>
</evidence>
<keyword evidence="6" id="KW-0539">Nucleus</keyword>
<dbReference type="GO" id="GO:0051123">
    <property type="term" value="P:RNA polymerase II preinitiation complex assembly"/>
    <property type="evidence" value="ECO:0007669"/>
    <property type="project" value="UniProtKB-ARBA"/>
</dbReference>
<dbReference type="Gene3D" id="2.60.40.1730">
    <property type="entry name" value="tricorn interacting facor f3 domain"/>
    <property type="match status" value="1"/>
</dbReference>
<dbReference type="EMBL" id="CAJNRD030001119">
    <property type="protein sequence ID" value="CAG5089749.1"/>
    <property type="molecule type" value="Genomic_DNA"/>
</dbReference>
<evidence type="ECO:0000256" key="4">
    <source>
        <dbReference type="ARBA" id="ARBA00023015"/>
    </source>
</evidence>
<dbReference type="GO" id="GO:0008270">
    <property type="term" value="F:zinc ion binding"/>
    <property type="evidence" value="ECO:0007669"/>
    <property type="project" value="InterPro"/>
</dbReference>
<dbReference type="InterPro" id="IPR014782">
    <property type="entry name" value="Peptidase_M1_dom"/>
</dbReference>
<dbReference type="Gene3D" id="1.10.390.10">
    <property type="entry name" value="Neutral Protease Domain 2"/>
    <property type="match status" value="1"/>
</dbReference>
<dbReference type="InterPro" id="IPR057345">
    <property type="entry name" value="Ig-like_TAF2"/>
</dbReference>
<dbReference type="SUPFAM" id="SSF63737">
    <property type="entry name" value="Leukotriene A4 hydrolase N-terminal domain"/>
    <property type="match status" value="1"/>
</dbReference>
<keyword evidence="12" id="KW-0648">Protein biosynthesis</keyword>
<sequence>MNNGGRRWQTRNLHCVFIVEGIILLRAHQILSLTGISFQRKSIIGFVELTIVPLKDSLRIIKLNARQCRIYRVCLNDTFEAPFQYFDPFLDICQGDGKQRSLEFFSNMHLAAAQRVDPDNNNGELVIQVPPEAAHLIAEGRNLRIGIEFSLEQPEGGVHFVLPDCEGTLAERGAHMYTYSYENSSRLWFPCVDSFAEPCTWKLEFTVDDSMTAVSCGDLVEIVYTPDMRRKTFHYVLNTPACAPNIALAVGPFEIYVDPNMHEVTHFCLPHLLPSLKVSAKYMHEAFEFYEETLSNRYPYSCYKQVFVDEIDEDINAYATMSILNTNLLHSTAIIDQVYVTKKAMAQAIAEQFFGCFISMQNWSDLWLPKGISTYLTGLYAKKCFGNNEYRDWIHSELQEVVKYEEQFGGIILDPSQPPAPLPISTNTPAPTPRVPDPGFYFPIRNLHTMSPKYIEMLRKKAHLVIRMLENRIGQELLLQVFNKQLSLAANGAQQKIESGLWPQMLISTNVFTKAIFTVTGKDMAVFIDQWVRTGGHAKFSLSFVFNRKRNTVELEIRQDTTNQRGIRKYVGPLLVNIQELDGPFKHTLQIEGTVAKADITCHSKSRRNKKKKIPLCTGEEVDMDLSAMDDSPVLWIRLDPDITLMRAVHIEQPDYQWQYQLRHERDVTAQVEAIEALQNHPTPATRLALTDTIENEHCYYKIRLRAAHCLTKVANAMVGTWAGPPAMLAIFRKLYGSASCRRIIKQNNFTNFQHYFLQKTIPVAMAGLRNIHGICPPEVLAFLMDLFKYNDNSKNRYSDNYYRAALIEALGATVNPVMSVQQGASITSESLSVDTKAILEEVTRHLNLEKLLPCYKYTVTVSCLKVIRILQKFGHLPSNPLLFKAYASYGQFIDVRIAALEALVDFTRVDGKWKDLEFLLDMAEMDPHPGVRHRLVRLMVQTPPFDKSVKHPLDRPELVDRIWNLINGMLSQDSKLRCDFVDLYYTLYRSKRPLCLPIPELAGLLKPKKVEPENDESRIVKTPAVKPMQEIVELDPPSVIPSIKRKSSPAKETALGISAPENVPEPKRAKITEVSEDGKVKSQYYSDNSASLPGLTGAPPAGPVGFEPGMFKKDSDDHKTKGESNKHKHKHDHKHGKDKDKKDKDKKKEDKGKDKDKEKDNKDKEKENDLKLKEETLSSNSSSPSPEPTNNTEFIYPHSYGNLITEDKLDSNSLLEKKPVITDINDKWLVNFVSNIDNKYVSCQVIPIDRQVFIGDAECIYHAAKEDHWSITIDFYHRSLRFADMASVQDKNIFYNANLTSEYHPKKRKIAIMFADQPVLSDKKKHLIKGIAQMAYQEVFGYNEANQMKKLASNVSDTNLSKCYMPLFNGKRVVVGVFDLFKTRLKMVYSLTDETFPQYHNILNFMFCHVYSSKEKVVLVGILSKPDKPSISPPDRSVLAEFENIEDLGQIYKKKKREWFAANPNHEFDSNESVKLKPVIINYHDKWLVNFVRTIDNKYESCQAMPIRRRVFIADAECINRAANIDHWSITIDFYHGSMRFSNMAYVQDKNIFYNANLTSEYDPENRKIAILITDQRVLSDDNKALLMGIAQMAYQEDYTIPQYDNLLNYLFCHIKSNKEKVVLVGVLSESKKPKINIHEGILSLEFENIDDFDIIIQRKLRDQSYGNLITVEKFDSNSLLGRKPVITDIYDKWWLVNFVRTIDNKYESCQVMPIRRAAKEDHWSITIDFYQG</sequence>
<proteinExistence type="inferred from homology"/>
<dbReference type="SUPFAM" id="SSF55486">
    <property type="entry name" value="Metalloproteases ('zincins'), catalytic domain"/>
    <property type="match status" value="1"/>
</dbReference>
<dbReference type="InterPro" id="IPR057991">
    <property type="entry name" value="TPR_TAF2_C"/>
</dbReference>
<evidence type="ECO:0000256" key="5">
    <source>
        <dbReference type="ARBA" id="ARBA00023163"/>
    </source>
</evidence>
<comment type="similarity">
    <text evidence="2">Belongs to the TAF2 family.</text>
</comment>
<dbReference type="Pfam" id="PF25577">
    <property type="entry name" value="TPR_TAF2_C"/>
    <property type="match status" value="1"/>
</dbReference>
<dbReference type="FunFam" id="2.60.40.1730:FF:000003">
    <property type="entry name" value="Transcription initiation factor TFIID subunit 2"/>
    <property type="match status" value="1"/>
</dbReference>
<organism evidence="12 13">
    <name type="scientific">Cotesia congregata</name>
    <name type="common">Parasitoid wasp</name>
    <name type="synonym">Apanteles congregatus</name>
    <dbReference type="NCBI Taxonomy" id="51543"/>
    <lineage>
        <taxon>Eukaryota</taxon>
        <taxon>Metazoa</taxon>
        <taxon>Ecdysozoa</taxon>
        <taxon>Arthropoda</taxon>
        <taxon>Hexapoda</taxon>
        <taxon>Insecta</taxon>
        <taxon>Pterygota</taxon>
        <taxon>Neoptera</taxon>
        <taxon>Endopterygota</taxon>
        <taxon>Hymenoptera</taxon>
        <taxon>Apocrita</taxon>
        <taxon>Ichneumonoidea</taxon>
        <taxon>Braconidae</taxon>
        <taxon>Microgastrinae</taxon>
        <taxon>Cotesia</taxon>
    </lineage>
</organism>
<dbReference type="InterPro" id="IPR037813">
    <property type="entry name" value="TAF2"/>
</dbReference>
<evidence type="ECO:0000256" key="7">
    <source>
        <dbReference type="ARBA" id="ARBA00033345"/>
    </source>
</evidence>
<dbReference type="PANTHER" id="PTHR15137:SF9">
    <property type="entry name" value="TRANSCRIPTION INITIATION FACTOR TFIID SUBUNIT 2"/>
    <property type="match status" value="1"/>
</dbReference>
<evidence type="ECO:0000259" key="9">
    <source>
        <dbReference type="Pfam" id="PF01433"/>
    </source>
</evidence>
<protein>
    <recommendedName>
        <fullName evidence="3">Transcription initiation factor TFIID subunit 2</fullName>
    </recommendedName>
    <alternativeName>
        <fullName evidence="7">Transcription initiation factor TFIID 150 kDa subunit</fullName>
    </alternativeName>
</protein>
<dbReference type="CDD" id="cd09839">
    <property type="entry name" value="M1_like_TAF2"/>
    <property type="match status" value="1"/>
</dbReference>
<keyword evidence="13" id="KW-1185">Reference proteome</keyword>
<dbReference type="GO" id="GO:0016251">
    <property type="term" value="F:RNA polymerase II general transcription initiation factor activity"/>
    <property type="evidence" value="ECO:0007669"/>
    <property type="project" value="TreeGrafter"/>
</dbReference>
<feature type="compositionally biased region" description="Basic and acidic residues" evidence="8">
    <location>
        <begin position="1065"/>
        <end position="1081"/>
    </location>
</feature>
<keyword evidence="5" id="KW-0804">Transcription</keyword>
<dbReference type="GO" id="GO:0008237">
    <property type="term" value="F:metallopeptidase activity"/>
    <property type="evidence" value="ECO:0007669"/>
    <property type="project" value="InterPro"/>
</dbReference>
<feature type="compositionally biased region" description="Basic and acidic residues" evidence="8">
    <location>
        <begin position="1111"/>
        <end position="1126"/>
    </location>
</feature>
<dbReference type="SUPFAM" id="SSF48371">
    <property type="entry name" value="ARM repeat"/>
    <property type="match status" value="1"/>
</dbReference>
<keyword evidence="4" id="KW-0805">Transcription regulation</keyword>
<accession>A0A8J2HAT4</accession>
<feature type="compositionally biased region" description="Low complexity" evidence="8">
    <location>
        <begin position="1093"/>
        <end position="1106"/>
    </location>
</feature>
<evidence type="ECO:0000256" key="8">
    <source>
        <dbReference type="SAM" id="MobiDB-lite"/>
    </source>
</evidence>
<dbReference type="InterPro" id="IPR042097">
    <property type="entry name" value="Aminopeptidase_N-like_N_sf"/>
</dbReference>
<gene>
    <name evidence="12" type="ORF">HICCMSTLAB_LOCUS5362</name>
</gene>
<feature type="domain" description="Peptidase M1 membrane alanine aminopeptidase" evidence="9">
    <location>
        <begin position="283"/>
        <end position="399"/>
    </location>
</feature>
<dbReference type="OrthoDB" id="308861at2759"/>
<feature type="compositionally biased region" description="Low complexity" evidence="8">
    <location>
        <begin position="1178"/>
        <end position="1193"/>
    </location>
</feature>
<evidence type="ECO:0000256" key="1">
    <source>
        <dbReference type="ARBA" id="ARBA00004123"/>
    </source>
</evidence>
<feature type="region of interest" description="Disordered" evidence="8">
    <location>
        <begin position="1040"/>
        <end position="1197"/>
    </location>
</feature>
<feature type="compositionally biased region" description="Basic and acidic residues" evidence="8">
    <location>
        <begin position="1136"/>
        <end position="1177"/>
    </location>
</feature>
<dbReference type="Pfam" id="PF25316">
    <property type="entry name" value="TAF2_3rd"/>
    <property type="match status" value="1"/>
</dbReference>
<dbReference type="Pfam" id="PF01433">
    <property type="entry name" value="Peptidase_M1"/>
    <property type="match status" value="1"/>
</dbReference>
<dbReference type="InterPro" id="IPR027268">
    <property type="entry name" value="Peptidase_M4/M1_CTD_sf"/>
</dbReference>
<dbReference type="InterPro" id="IPR016024">
    <property type="entry name" value="ARM-type_fold"/>
</dbReference>
<evidence type="ECO:0000313" key="13">
    <source>
        <dbReference type="Proteomes" id="UP000786811"/>
    </source>
</evidence>